<dbReference type="RefSeq" id="WP_071387914.1">
    <property type="nucleotide sequence ID" value="NZ_MLQS01000001.1"/>
</dbReference>
<accession>A0A1S2MC87</accession>
<evidence type="ECO:0000313" key="3">
    <source>
        <dbReference type="Proteomes" id="UP000180057"/>
    </source>
</evidence>
<dbReference type="Proteomes" id="UP000180057">
    <property type="component" value="Unassembled WGS sequence"/>
</dbReference>
<feature type="transmembrane region" description="Helical" evidence="1">
    <location>
        <begin position="108"/>
        <end position="129"/>
    </location>
</feature>
<keyword evidence="3" id="KW-1185">Reference proteome</keyword>
<name>A0A1S2MC87_9BACI</name>
<reference evidence="2 3" key="1">
    <citation type="submission" date="2016-10" db="EMBL/GenBank/DDBJ databases">
        <title>Draft genome sequences of four alkaliphilic bacteria belonging to the Anaerobacillus genus.</title>
        <authorList>
            <person name="Bassil N.M."/>
            <person name="Lloyd J.R."/>
        </authorList>
    </citation>
    <scope>NUCLEOTIDE SEQUENCE [LARGE SCALE GENOMIC DNA]</scope>
    <source>
        <strain evidence="2 3">DSM 22531</strain>
    </source>
</reference>
<dbReference type="AlphaFoldDB" id="A0A1S2MC87"/>
<keyword evidence="1" id="KW-0472">Membrane</keyword>
<dbReference type="EMBL" id="MLQS01000001">
    <property type="protein sequence ID" value="OIJ21295.1"/>
    <property type="molecule type" value="Genomic_DNA"/>
</dbReference>
<proteinExistence type="predicted"/>
<keyword evidence="1" id="KW-0812">Transmembrane</keyword>
<evidence type="ECO:0000313" key="2">
    <source>
        <dbReference type="EMBL" id="OIJ21295.1"/>
    </source>
</evidence>
<keyword evidence="1" id="KW-1133">Transmembrane helix</keyword>
<evidence type="ECO:0000256" key="1">
    <source>
        <dbReference type="SAM" id="Phobius"/>
    </source>
</evidence>
<sequence length="279" mass="32054">MNRVNQTNKTDFDELDDIFDEKEYEALEEELSYYLVKFPDEHKIDATIETLRQYVPDRKRQSPSVMERLVVIIKRAGTEITLVSKTYWIASTILFLLGYFIANQPNNDPLLTVVFLAPLPFIFGLLEVFKGREHGLLEMELSCKFSAHEIILSRLFLIGVYNVTLNTVLTLSISSVTGRPLVEMLLKWFTPFTFFVAIALWLSMKFKGQVFVTTFLTLWLVLTVLVLSNNHWVAAFLNASLVLHLVFLGLGILLIGLQVRQLIKNYAIYEGGARFEVNY</sequence>
<comment type="caution">
    <text evidence="2">The sequence shown here is derived from an EMBL/GenBank/DDBJ whole genome shotgun (WGS) entry which is preliminary data.</text>
</comment>
<feature type="transmembrane region" description="Helical" evidence="1">
    <location>
        <begin position="185"/>
        <end position="203"/>
    </location>
</feature>
<protein>
    <submittedName>
        <fullName evidence="2">Uncharacterized protein</fullName>
    </submittedName>
</protein>
<feature type="transmembrane region" description="Helical" evidence="1">
    <location>
        <begin position="82"/>
        <end position="102"/>
    </location>
</feature>
<gene>
    <name evidence="2" type="ORF">BKP45_00485</name>
</gene>
<feature type="transmembrane region" description="Helical" evidence="1">
    <location>
        <begin position="150"/>
        <end position="173"/>
    </location>
</feature>
<dbReference type="STRING" id="472963.BKP45_00485"/>
<dbReference type="OrthoDB" id="1912744at2"/>
<feature type="transmembrane region" description="Helical" evidence="1">
    <location>
        <begin position="233"/>
        <end position="257"/>
    </location>
</feature>
<feature type="transmembrane region" description="Helical" evidence="1">
    <location>
        <begin position="210"/>
        <end position="227"/>
    </location>
</feature>
<organism evidence="2 3">
    <name type="scientific">Anaerobacillus alkalidiazotrophicus</name>
    <dbReference type="NCBI Taxonomy" id="472963"/>
    <lineage>
        <taxon>Bacteria</taxon>
        <taxon>Bacillati</taxon>
        <taxon>Bacillota</taxon>
        <taxon>Bacilli</taxon>
        <taxon>Bacillales</taxon>
        <taxon>Bacillaceae</taxon>
        <taxon>Anaerobacillus</taxon>
    </lineage>
</organism>